<dbReference type="RefSeq" id="WP_067483932.1">
    <property type="nucleotide sequence ID" value="NZ_BSWU01000007.1"/>
</dbReference>
<comment type="caution">
    <text evidence="2">The sequence shown here is derived from an EMBL/GenBank/DDBJ whole genome shotgun (WGS) entry which is preliminary data.</text>
</comment>
<accession>A0A179EQD1</accession>
<dbReference type="AlphaFoldDB" id="A0A179EQD1"/>
<organism evidence="2 3">
    <name type="scientific">Enterococcus thailandicus</name>
    <dbReference type="NCBI Taxonomy" id="417368"/>
    <lineage>
        <taxon>Bacteria</taxon>
        <taxon>Bacillati</taxon>
        <taxon>Bacillota</taxon>
        <taxon>Bacilli</taxon>
        <taxon>Lactobacillales</taxon>
        <taxon>Enterococcaceae</taxon>
        <taxon>Enterococcus</taxon>
    </lineage>
</organism>
<dbReference type="Proteomes" id="UP000078516">
    <property type="component" value="Unassembled WGS sequence"/>
</dbReference>
<feature type="domain" description="Bacterial archaeo-eukaryotic release factor family 6" evidence="1">
    <location>
        <begin position="127"/>
        <end position="277"/>
    </location>
</feature>
<gene>
    <name evidence="2" type="ORF">A6E74_08100</name>
</gene>
<sequence length="373" mass="42436">MTKIDKELLSQLASEGAKGPFVTIMLNTHVSHQDVEKDQIKFKNFAKEAKKRFEKKYSKHEWTPFKEKIEEILNDASFWRSGTKSVAVVLNEEQSYIYRLSIPVDDQYYVSDLPYLLAIIKNAQFNYSYYLLGLNRDSMKLYEVSNKLVKEIELPEDAPVDIVTALGDELTGGNLNFITSGKAGNSKEGVTFHGVSTKDEEVKIDWINYYQAVDNYLRDTFENPEKWPIYLFALPENQAVFKKVAKNPDYRSDVAVSASPAQLSLKDIEVGAQRLSKELADKEAESYNKLLDKKFIDQLVDIVPAAKEGKISHLFIATSNLVDGFGEDPETEYDRRQVLNQLADDVIETGGQVFILDQKESPDEKSLVAILRY</sequence>
<evidence type="ECO:0000259" key="1">
    <source>
        <dbReference type="Pfam" id="PF18848"/>
    </source>
</evidence>
<proteinExistence type="predicted"/>
<dbReference type="EMBL" id="LWMN01000013">
    <property type="protein sequence ID" value="OAQ55446.1"/>
    <property type="molecule type" value="Genomic_DNA"/>
</dbReference>
<name>A0A179EQD1_ENTTH</name>
<dbReference type="GeneID" id="77486685"/>
<dbReference type="Pfam" id="PF18848">
    <property type="entry name" value="baeRF_family6"/>
    <property type="match status" value="1"/>
</dbReference>
<evidence type="ECO:0000313" key="2">
    <source>
        <dbReference type="EMBL" id="OAQ55446.1"/>
    </source>
</evidence>
<dbReference type="InterPro" id="IPR040628">
    <property type="entry name" value="BaeRF_family6"/>
</dbReference>
<keyword evidence="3" id="KW-1185">Reference proteome</keyword>
<reference evidence="2 3" key="1">
    <citation type="submission" date="2016-04" db="EMBL/GenBank/DDBJ databases">
        <title>Draft genome of an Enterococcus thailandicus strain isolated from bovine feces.</title>
        <authorList>
            <person name="Beukers A.G."/>
            <person name="Zaheer R."/>
            <person name="Goji N."/>
            <person name="Cook S.R."/>
            <person name="Amoako K."/>
            <person name="Chaves A.V."/>
            <person name="Ward M.P."/>
            <person name="Mcallister T.A."/>
        </authorList>
    </citation>
    <scope>NUCLEOTIDE SEQUENCE [LARGE SCALE GENOMIC DNA]</scope>
    <source>
        <strain evidence="2 3">F0711D 46</strain>
    </source>
</reference>
<evidence type="ECO:0000313" key="3">
    <source>
        <dbReference type="Proteomes" id="UP000078516"/>
    </source>
</evidence>
<dbReference type="KEGG" id="eth:CK496_03435"/>
<protein>
    <recommendedName>
        <fullName evidence="1">Bacterial archaeo-eukaryotic release factor family 6 domain-containing protein</fullName>
    </recommendedName>
</protein>